<gene>
    <name evidence="1" type="ORF">B4147_3891</name>
</gene>
<evidence type="ECO:0000313" key="2">
    <source>
        <dbReference type="Proteomes" id="UP000035350"/>
    </source>
</evidence>
<reference evidence="1 2" key="1">
    <citation type="journal article" date="2015" name="Genome Announc.">
        <title>Next-Generation Whole-Genome Sequencing of Eight Strains of Bacillus cereus, Isolated from Food.</title>
        <authorList>
            <person name="Krawczyk A.O."/>
            <person name="de Jong A."/>
            <person name="Eijlander R.T."/>
            <person name="Berendsen E.M."/>
            <person name="Holsappel S."/>
            <person name="Wells-Bennik M.H."/>
            <person name="Kuipers O.P."/>
        </authorList>
    </citation>
    <scope>NUCLEOTIDE SEQUENCE [LARGE SCALE GENOMIC DNA]</scope>
    <source>
        <strain evidence="1 2">B4147</strain>
    </source>
</reference>
<dbReference type="Proteomes" id="UP000035350">
    <property type="component" value="Unassembled WGS sequence"/>
</dbReference>
<dbReference type="PATRIC" id="fig|1396.433.peg.2774"/>
<dbReference type="InterPro" id="IPR025851">
    <property type="entry name" value="SUKH-4"/>
</dbReference>
<dbReference type="RefSeq" id="WP_046957999.1">
    <property type="nucleotide sequence ID" value="NZ_JARMPN010000116.1"/>
</dbReference>
<evidence type="ECO:0000313" key="1">
    <source>
        <dbReference type="EMBL" id="KKZ99307.1"/>
    </source>
</evidence>
<organism evidence="1 2">
    <name type="scientific">Bacillus wiedmannii</name>
    <dbReference type="NCBI Taxonomy" id="1890302"/>
    <lineage>
        <taxon>Bacteria</taxon>
        <taxon>Bacillati</taxon>
        <taxon>Bacillota</taxon>
        <taxon>Bacilli</taxon>
        <taxon>Bacillales</taxon>
        <taxon>Bacillaceae</taxon>
        <taxon>Bacillus</taxon>
        <taxon>Bacillus cereus group</taxon>
    </lineage>
</organism>
<reference evidence="2" key="2">
    <citation type="submission" date="2015-04" db="EMBL/GenBank/DDBJ databases">
        <title>Draft Genome Sequences of Eight Spore-Forming Food Isolates of Bacillus cereus Genome sequencing.</title>
        <authorList>
            <person name="Krawcyk A.O."/>
            <person name="de Jong A."/>
            <person name="Eijlander R.T."/>
            <person name="Berendsen E.M."/>
            <person name="Holsappel S."/>
            <person name="Wells-Bennik M."/>
            <person name="Kuipers O.P."/>
        </authorList>
    </citation>
    <scope>NUCLEOTIDE SEQUENCE [LARGE SCALE GENOMIC DNA]</scope>
    <source>
        <strain evidence="2">B4147</strain>
    </source>
</reference>
<name>A0A0G8CHN7_9BACI</name>
<dbReference type="Pfam" id="PF14435">
    <property type="entry name" value="SUKH-4"/>
    <property type="match status" value="1"/>
</dbReference>
<accession>A0A0G8CHN7</accession>
<proteinExistence type="predicted"/>
<comment type="caution">
    <text evidence="1">The sequence shown here is derived from an EMBL/GenBank/DDBJ whole genome shotgun (WGS) entry which is preliminary data.</text>
</comment>
<evidence type="ECO:0008006" key="3">
    <source>
        <dbReference type="Google" id="ProtNLM"/>
    </source>
</evidence>
<protein>
    <recommendedName>
        <fullName evidence="3">SUKH-4 immunity protein</fullName>
    </recommendedName>
</protein>
<dbReference type="EMBL" id="LCYN01000004">
    <property type="protein sequence ID" value="KKZ99307.1"/>
    <property type="molecule type" value="Genomic_DNA"/>
</dbReference>
<dbReference type="AlphaFoldDB" id="A0A0G8CHN7"/>
<sequence>MILPEDFREKWDVNKDGPLITFPEKELINKNFSAEVKRFLSIGGLPETPPPYLEFTSSQSFVRSIINVFHMPEEFRKYWYLGTTSSGDPICIIEKQEKIVFLNNSDAYKEVFMNSSIQQFAVCLLVYSKMIDKAVEINGEDAFIDNNIPECTISWLKEELKKIDDKCMEKGSFWCMEIESLYG</sequence>